<organism evidence="6 7">
    <name type="scientific">Heligmosomoides polygyrus</name>
    <name type="common">Parasitic roundworm</name>
    <dbReference type="NCBI Taxonomy" id="6339"/>
    <lineage>
        <taxon>Eukaryota</taxon>
        <taxon>Metazoa</taxon>
        <taxon>Ecdysozoa</taxon>
        <taxon>Nematoda</taxon>
        <taxon>Chromadorea</taxon>
        <taxon>Rhabditida</taxon>
        <taxon>Rhabditina</taxon>
        <taxon>Rhabditomorpha</taxon>
        <taxon>Strongyloidea</taxon>
        <taxon>Heligmosomidae</taxon>
        <taxon>Heligmosomoides</taxon>
    </lineage>
</organism>
<dbReference type="AlphaFoldDB" id="A0A183G8A5"/>
<accession>A0A183G8A5</accession>
<proteinExistence type="predicted"/>
<dbReference type="InterPro" id="IPR000873">
    <property type="entry name" value="AMP-dep_synth/lig_dom"/>
</dbReference>
<keyword evidence="2" id="KW-0443">Lipid metabolism</keyword>
<evidence type="ECO:0000313" key="7">
    <source>
        <dbReference type="WBParaSite" id="HPBE_0001808501-mRNA-1"/>
    </source>
</evidence>
<evidence type="ECO:0000256" key="1">
    <source>
        <dbReference type="ARBA" id="ARBA00022598"/>
    </source>
</evidence>
<name>A0A183G8A5_HELPZ</name>
<protein>
    <recommendedName>
        <fullName evidence="3">long-chain-fatty-acid--CoA ligase</fullName>
        <ecNumber evidence="3">6.2.1.3</ecNumber>
    </recommendedName>
</protein>
<dbReference type="GO" id="GO:0004467">
    <property type="term" value="F:long-chain fatty acid-CoA ligase activity"/>
    <property type="evidence" value="ECO:0007669"/>
    <property type="project" value="UniProtKB-EC"/>
</dbReference>
<dbReference type="PANTHER" id="PTHR43272:SF43">
    <property type="entry name" value="LONG-CHAIN-FATTY-ACID--COA LIGASE"/>
    <property type="match status" value="1"/>
</dbReference>
<keyword evidence="6" id="KW-1185">Reference proteome</keyword>
<dbReference type="WBParaSite" id="HPBE_0001808501-mRNA-1">
    <property type="protein sequence ID" value="HPBE_0001808501-mRNA-1"/>
    <property type="gene ID" value="HPBE_0001808501"/>
</dbReference>
<keyword evidence="2" id="KW-0276">Fatty acid metabolism</keyword>
<keyword evidence="1" id="KW-0436">Ligase</keyword>
<evidence type="ECO:0000313" key="5">
    <source>
        <dbReference type="EMBL" id="VDP10615.1"/>
    </source>
</evidence>
<evidence type="ECO:0000259" key="4">
    <source>
        <dbReference type="Pfam" id="PF00501"/>
    </source>
</evidence>
<dbReference type="OrthoDB" id="10253115at2759"/>
<dbReference type="InterPro" id="IPR042099">
    <property type="entry name" value="ANL_N_sf"/>
</dbReference>
<reference evidence="5 6" key="1">
    <citation type="submission" date="2018-11" db="EMBL/GenBank/DDBJ databases">
        <authorList>
            <consortium name="Pathogen Informatics"/>
        </authorList>
    </citation>
    <scope>NUCLEOTIDE SEQUENCE [LARGE SCALE GENOMIC DNA]</scope>
</reference>
<sequence length="250" mass="27260">MWAVFPGAIALLGSVFFLFLRGRTKKAVNAPPNVSREKQSLPVKGEPGVYKSGLLPSDHQLVVDSFYPGVQTLWDAFNRGLKESKDGPCVGTRGSDGQYRFRNYSEVLKDSCGFASAILTDLGLQPGDRIGIYAQNRAEWLITALGCVQQSVIVVPLYDTLGADAAAFVVSQTEISVIVVDTMAKARNLASKKSLMPKLEMIVLMTQAEFSNESIDEVRYTSNNKTCTAETRPCSSRNLDLTFETGAHPV</sequence>
<dbReference type="EC" id="6.2.1.3" evidence="3"/>
<reference evidence="7" key="2">
    <citation type="submission" date="2019-09" db="UniProtKB">
        <authorList>
            <consortium name="WormBaseParasite"/>
        </authorList>
    </citation>
    <scope>IDENTIFICATION</scope>
</reference>
<dbReference type="SUPFAM" id="SSF56801">
    <property type="entry name" value="Acetyl-CoA synthetase-like"/>
    <property type="match status" value="1"/>
</dbReference>
<dbReference type="EMBL" id="UZAH01030453">
    <property type="protein sequence ID" value="VDP10615.1"/>
    <property type="molecule type" value="Genomic_DNA"/>
</dbReference>
<dbReference type="PANTHER" id="PTHR43272">
    <property type="entry name" value="LONG-CHAIN-FATTY-ACID--COA LIGASE"/>
    <property type="match status" value="1"/>
</dbReference>
<dbReference type="Gene3D" id="3.40.50.12780">
    <property type="entry name" value="N-terminal domain of ligase-like"/>
    <property type="match status" value="1"/>
</dbReference>
<accession>A0A3P8BWN6</accession>
<feature type="domain" description="AMP-dependent synthetase/ligase" evidence="4">
    <location>
        <begin position="97"/>
        <end position="215"/>
    </location>
</feature>
<dbReference type="GO" id="GO:0016020">
    <property type="term" value="C:membrane"/>
    <property type="evidence" value="ECO:0007669"/>
    <property type="project" value="TreeGrafter"/>
</dbReference>
<dbReference type="GO" id="GO:0005783">
    <property type="term" value="C:endoplasmic reticulum"/>
    <property type="evidence" value="ECO:0007669"/>
    <property type="project" value="TreeGrafter"/>
</dbReference>
<evidence type="ECO:0000313" key="6">
    <source>
        <dbReference type="Proteomes" id="UP000050761"/>
    </source>
</evidence>
<evidence type="ECO:0000256" key="2">
    <source>
        <dbReference type="ARBA" id="ARBA00022832"/>
    </source>
</evidence>
<evidence type="ECO:0000256" key="3">
    <source>
        <dbReference type="ARBA" id="ARBA00026121"/>
    </source>
</evidence>
<gene>
    <name evidence="5" type="ORF">HPBE_LOCUS18083</name>
</gene>
<dbReference type="Proteomes" id="UP000050761">
    <property type="component" value="Unassembled WGS sequence"/>
</dbReference>
<dbReference type="Pfam" id="PF00501">
    <property type="entry name" value="AMP-binding"/>
    <property type="match status" value="1"/>
</dbReference>